<dbReference type="PANTHER" id="PTHR43394">
    <property type="entry name" value="ATP-DEPENDENT PERMEASE MDL1, MITOCHONDRIAL"/>
    <property type="match status" value="1"/>
</dbReference>
<dbReference type="Gene3D" id="1.20.1560.10">
    <property type="entry name" value="ABC transporter type 1, transmembrane domain"/>
    <property type="match status" value="1"/>
</dbReference>
<dbReference type="Pfam" id="PF00664">
    <property type="entry name" value="ABC_membrane"/>
    <property type="match status" value="1"/>
</dbReference>
<evidence type="ECO:0000256" key="6">
    <source>
        <dbReference type="ARBA" id="ARBA00022840"/>
    </source>
</evidence>
<feature type="transmembrane region" description="Helical" evidence="11">
    <location>
        <begin position="299"/>
        <end position="320"/>
    </location>
</feature>
<dbReference type="SUPFAM" id="SSF90123">
    <property type="entry name" value="ABC transporter transmembrane region"/>
    <property type="match status" value="1"/>
</dbReference>
<organism evidence="14">
    <name type="scientific">Streptomyces sp. R39</name>
    <dbReference type="NCBI Taxonomy" id="3238631"/>
    <lineage>
        <taxon>Bacteria</taxon>
        <taxon>Bacillati</taxon>
        <taxon>Actinomycetota</taxon>
        <taxon>Actinomycetes</taxon>
        <taxon>Kitasatosporales</taxon>
        <taxon>Streptomycetaceae</taxon>
        <taxon>Streptomyces</taxon>
    </lineage>
</organism>
<dbReference type="PROSITE" id="PS50893">
    <property type="entry name" value="ABC_TRANSPORTER_2"/>
    <property type="match status" value="1"/>
</dbReference>
<evidence type="ECO:0000313" key="14">
    <source>
        <dbReference type="EMBL" id="XDQ41435.1"/>
    </source>
</evidence>
<feature type="transmembrane region" description="Helical" evidence="11">
    <location>
        <begin position="164"/>
        <end position="185"/>
    </location>
</feature>
<keyword evidence="7 11" id="KW-1133">Transmembrane helix</keyword>
<protein>
    <submittedName>
        <fullName evidence="14">ABC transporter ATP-binding protein</fullName>
    </submittedName>
</protein>
<proteinExistence type="inferred from homology"/>
<keyword evidence="3" id="KW-1003">Cell membrane</keyword>
<evidence type="ECO:0000256" key="4">
    <source>
        <dbReference type="ARBA" id="ARBA00022692"/>
    </source>
</evidence>
<evidence type="ECO:0000256" key="8">
    <source>
        <dbReference type="ARBA" id="ARBA00023136"/>
    </source>
</evidence>
<evidence type="ECO:0000256" key="11">
    <source>
        <dbReference type="SAM" id="Phobius"/>
    </source>
</evidence>
<feature type="transmembrane region" description="Helical" evidence="11">
    <location>
        <begin position="270"/>
        <end position="293"/>
    </location>
</feature>
<evidence type="ECO:0000256" key="5">
    <source>
        <dbReference type="ARBA" id="ARBA00022741"/>
    </source>
</evidence>
<dbReference type="PANTHER" id="PTHR43394:SF1">
    <property type="entry name" value="ATP-BINDING CASSETTE SUB-FAMILY B MEMBER 10, MITOCHONDRIAL"/>
    <property type="match status" value="1"/>
</dbReference>
<accession>A0AB39QIT0</accession>
<feature type="region of interest" description="Disordered" evidence="10">
    <location>
        <begin position="631"/>
        <end position="657"/>
    </location>
</feature>
<dbReference type="PROSITE" id="PS50929">
    <property type="entry name" value="ABC_TM1F"/>
    <property type="match status" value="1"/>
</dbReference>
<dbReference type="GO" id="GO:0005886">
    <property type="term" value="C:plasma membrane"/>
    <property type="evidence" value="ECO:0007669"/>
    <property type="project" value="UniProtKB-SubCell"/>
</dbReference>
<dbReference type="CDD" id="cd18550">
    <property type="entry name" value="ABC_6TM_exporter_like"/>
    <property type="match status" value="1"/>
</dbReference>
<dbReference type="InterPro" id="IPR036640">
    <property type="entry name" value="ABC1_TM_sf"/>
</dbReference>
<comment type="similarity">
    <text evidence="9">Belongs to the ABC transporter superfamily. Lipid exporter (TC 3.A.1.106) family.</text>
</comment>
<dbReference type="InterPro" id="IPR017871">
    <property type="entry name" value="ABC_transporter-like_CS"/>
</dbReference>
<evidence type="ECO:0000256" key="3">
    <source>
        <dbReference type="ARBA" id="ARBA00022475"/>
    </source>
</evidence>
<sequence length="657" mass="71111">MSVSMMGGGGPALGPAGLRLDDESITRQRVRPGTVRRIIPYTKKFRWSLLLLMLTTVVNAGTAVATPLILKMIIDDGIEPRDRSVVVGLCLAVAGLALVDAAAVYVQSWCSGRVGEGIVYELRTQVFAHVQEQPLAFFTRAQTGALVSRLNADVIGARQAVTTLLSQSVSTLLTLVLVLGAMFYLSWQITVAALVMIPFFLVPVRLIARRLQRLTRETMQLDAEMSSMMNERFNISGAMLAKLYGRSTDEEAMFADKAARVRDVAAVGVVWGRLLFIIVSVLTAMTTALVYGLGGVLTIGGTLEIGTLVAMVTLLLRLYVPINQLTTMQSAAMIALVSFDRVFEVLDLKPIVSQSPTARALPAADSAPDIEFDHVSFRYPVAKEVSLASLETIALRRPERADNVLTLDELTFRAPAGKLTALVGPSGAGKTTITHLVPRLYDPNEGRVRIGGHDIRDLTLQSLRDTVGVVTQDAHLFHDTLRANLLYARPDADEKDLTEACRAALIWDTVQALPDGLDTVVGDRGYRLSGGEKQRIALARLLLKAPAVVVLDEATAHLDSESEAAIQRALKTALAGRTSLVIAHRLSTIREADQILVVEAGRIRERGTHAELISQGGLYADLYRTQFAEQAPEDTDVASGVPQPDLVPPVQMPHGHS</sequence>
<evidence type="ECO:0000259" key="13">
    <source>
        <dbReference type="PROSITE" id="PS50929"/>
    </source>
</evidence>
<feature type="domain" description="ABC transporter" evidence="12">
    <location>
        <begin position="390"/>
        <end position="625"/>
    </location>
</feature>
<keyword evidence="4 11" id="KW-0812">Transmembrane</keyword>
<keyword evidence="2" id="KW-0813">Transport</keyword>
<dbReference type="InterPro" id="IPR027417">
    <property type="entry name" value="P-loop_NTPase"/>
</dbReference>
<name>A0AB39QIT0_9ACTN</name>
<dbReference type="GO" id="GO:0016887">
    <property type="term" value="F:ATP hydrolysis activity"/>
    <property type="evidence" value="ECO:0007669"/>
    <property type="project" value="InterPro"/>
</dbReference>
<feature type="transmembrane region" description="Helical" evidence="11">
    <location>
        <begin position="191"/>
        <end position="208"/>
    </location>
</feature>
<feature type="domain" description="ABC transmembrane type-1" evidence="13">
    <location>
        <begin position="50"/>
        <end position="333"/>
    </location>
</feature>
<evidence type="ECO:0000256" key="7">
    <source>
        <dbReference type="ARBA" id="ARBA00022989"/>
    </source>
</evidence>
<dbReference type="EMBL" id="CP163441">
    <property type="protein sequence ID" value="XDQ41435.1"/>
    <property type="molecule type" value="Genomic_DNA"/>
</dbReference>
<evidence type="ECO:0000256" key="2">
    <source>
        <dbReference type="ARBA" id="ARBA00022448"/>
    </source>
</evidence>
<dbReference type="InterPro" id="IPR003593">
    <property type="entry name" value="AAA+_ATPase"/>
</dbReference>
<dbReference type="GO" id="GO:0005524">
    <property type="term" value="F:ATP binding"/>
    <property type="evidence" value="ECO:0007669"/>
    <property type="project" value="UniProtKB-KW"/>
</dbReference>
<feature type="transmembrane region" description="Helical" evidence="11">
    <location>
        <begin position="86"/>
        <end position="106"/>
    </location>
</feature>
<dbReference type="SUPFAM" id="SSF52540">
    <property type="entry name" value="P-loop containing nucleoside triphosphate hydrolases"/>
    <property type="match status" value="1"/>
</dbReference>
<keyword evidence="6 14" id="KW-0067">ATP-binding</keyword>
<dbReference type="SMART" id="SM00382">
    <property type="entry name" value="AAA"/>
    <property type="match status" value="1"/>
</dbReference>
<dbReference type="InterPro" id="IPR011527">
    <property type="entry name" value="ABC1_TM_dom"/>
</dbReference>
<dbReference type="InterPro" id="IPR039421">
    <property type="entry name" value="Type_1_exporter"/>
</dbReference>
<evidence type="ECO:0000256" key="10">
    <source>
        <dbReference type="SAM" id="MobiDB-lite"/>
    </source>
</evidence>
<dbReference type="InterPro" id="IPR003439">
    <property type="entry name" value="ABC_transporter-like_ATP-bd"/>
</dbReference>
<dbReference type="AlphaFoldDB" id="A0AB39QIT0"/>
<gene>
    <name evidence="14" type="ORF">AB5J52_03600</name>
</gene>
<dbReference type="Gene3D" id="3.40.50.300">
    <property type="entry name" value="P-loop containing nucleotide triphosphate hydrolases"/>
    <property type="match status" value="1"/>
</dbReference>
<dbReference type="FunFam" id="3.40.50.300:FF:000299">
    <property type="entry name" value="ABC transporter ATP-binding protein/permease"/>
    <property type="match status" value="1"/>
</dbReference>
<evidence type="ECO:0000259" key="12">
    <source>
        <dbReference type="PROSITE" id="PS50893"/>
    </source>
</evidence>
<reference evidence="14" key="1">
    <citation type="submission" date="2024-07" db="EMBL/GenBank/DDBJ databases">
        <authorList>
            <person name="Yu S.T."/>
        </authorList>
    </citation>
    <scope>NUCLEOTIDE SEQUENCE</scope>
    <source>
        <strain evidence="14">R39</strain>
    </source>
</reference>
<evidence type="ECO:0000256" key="9">
    <source>
        <dbReference type="ARBA" id="ARBA00061644"/>
    </source>
</evidence>
<dbReference type="RefSeq" id="WP_369221087.1">
    <property type="nucleotide sequence ID" value="NZ_CP163441.1"/>
</dbReference>
<keyword evidence="5" id="KW-0547">Nucleotide-binding</keyword>
<feature type="transmembrane region" description="Helical" evidence="11">
    <location>
        <begin position="47"/>
        <end position="74"/>
    </location>
</feature>
<dbReference type="PROSITE" id="PS00211">
    <property type="entry name" value="ABC_TRANSPORTER_1"/>
    <property type="match status" value="1"/>
</dbReference>
<dbReference type="GO" id="GO:0015421">
    <property type="term" value="F:ABC-type oligopeptide transporter activity"/>
    <property type="evidence" value="ECO:0007669"/>
    <property type="project" value="TreeGrafter"/>
</dbReference>
<dbReference type="Pfam" id="PF00005">
    <property type="entry name" value="ABC_tran"/>
    <property type="match status" value="1"/>
</dbReference>
<comment type="subcellular location">
    <subcellularLocation>
        <location evidence="1">Cell membrane</location>
        <topology evidence="1">Multi-pass membrane protein</topology>
    </subcellularLocation>
</comment>
<evidence type="ECO:0000256" key="1">
    <source>
        <dbReference type="ARBA" id="ARBA00004651"/>
    </source>
</evidence>
<keyword evidence="8 11" id="KW-0472">Membrane</keyword>